<reference evidence="3 4" key="1">
    <citation type="submission" date="2020-01" db="EMBL/GenBank/DDBJ databases">
        <title>Jiella pacifica sp. nov.</title>
        <authorList>
            <person name="Xue Z."/>
            <person name="Zhu S."/>
            <person name="Chen J."/>
            <person name="Yang J."/>
        </authorList>
    </citation>
    <scope>NUCLEOTIDE SEQUENCE [LARGE SCALE GENOMIC DNA]</scope>
    <source>
        <strain evidence="3 4">40Bstr34</strain>
    </source>
</reference>
<proteinExistence type="predicted"/>
<dbReference type="AlphaFoldDB" id="A0A6N9SYQ8"/>
<name>A0A6N9SYQ8_9HYPH</name>
<protein>
    <submittedName>
        <fullName evidence="3">Response regulator</fullName>
    </submittedName>
</protein>
<dbReference type="EMBL" id="JAAAMG010000001">
    <property type="protein sequence ID" value="NDW02869.1"/>
    <property type="molecule type" value="Genomic_DNA"/>
</dbReference>
<dbReference type="Proteomes" id="UP000469011">
    <property type="component" value="Unassembled WGS sequence"/>
</dbReference>
<evidence type="ECO:0000256" key="1">
    <source>
        <dbReference type="PROSITE-ProRule" id="PRU00169"/>
    </source>
</evidence>
<comment type="caution">
    <text evidence="3">The sequence shown here is derived from an EMBL/GenBank/DDBJ whole genome shotgun (WGS) entry which is preliminary data.</text>
</comment>
<dbReference type="PROSITE" id="PS50110">
    <property type="entry name" value="RESPONSE_REGULATORY"/>
    <property type="match status" value="1"/>
</dbReference>
<dbReference type="InterPro" id="IPR011006">
    <property type="entry name" value="CheY-like_superfamily"/>
</dbReference>
<keyword evidence="4" id="KW-1185">Reference proteome</keyword>
<gene>
    <name evidence="3" type="ORF">GTK09_00365</name>
</gene>
<feature type="domain" description="Response regulatory" evidence="2">
    <location>
        <begin position="33"/>
        <end position="146"/>
    </location>
</feature>
<dbReference type="Pfam" id="PF00072">
    <property type="entry name" value="Response_reg"/>
    <property type="match status" value="1"/>
</dbReference>
<dbReference type="Gene3D" id="3.40.50.2300">
    <property type="match status" value="1"/>
</dbReference>
<feature type="modified residue" description="4-aspartylphosphate" evidence="1">
    <location>
        <position position="85"/>
    </location>
</feature>
<keyword evidence="1" id="KW-0597">Phosphoprotein</keyword>
<dbReference type="InterPro" id="IPR001789">
    <property type="entry name" value="Sig_transdc_resp-reg_receiver"/>
</dbReference>
<evidence type="ECO:0000313" key="4">
    <source>
        <dbReference type="Proteomes" id="UP000469011"/>
    </source>
</evidence>
<dbReference type="SUPFAM" id="SSF52172">
    <property type="entry name" value="CheY-like"/>
    <property type="match status" value="1"/>
</dbReference>
<accession>A0A6N9SYQ8</accession>
<evidence type="ECO:0000259" key="2">
    <source>
        <dbReference type="PROSITE" id="PS50110"/>
    </source>
</evidence>
<organism evidence="3 4">
    <name type="scientific">Jiella pacifica</name>
    <dbReference type="NCBI Taxonomy" id="2696469"/>
    <lineage>
        <taxon>Bacteria</taxon>
        <taxon>Pseudomonadati</taxon>
        <taxon>Pseudomonadota</taxon>
        <taxon>Alphaproteobacteria</taxon>
        <taxon>Hyphomicrobiales</taxon>
        <taxon>Aurantimonadaceae</taxon>
        <taxon>Jiella</taxon>
    </lineage>
</organism>
<evidence type="ECO:0000313" key="3">
    <source>
        <dbReference type="EMBL" id="NDW02869.1"/>
    </source>
</evidence>
<dbReference type="RefSeq" id="WP_163460509.1">
    <property type="nucleotide sequence ID" value="NZ_JAAAMG010000001.1"/>
</dbReference>
<dbReference type="GO" id="GO:0000160">
    <property type="term" value="P:phosphorelay signal transduction system"/>
    <property type="evidence" value="ECO:0007669"/>
    <property type="project" value="InterPro"/>
</dbReference>
<dbReference type="SMART" id="SM00448">
    <property type="entry name" value="REC"/>
    <property type="match status" value="1"/>
</dbReference>
<sequence>MTSHRSIIAIPFLATQPKLKSNIGWPRKGNLMTILILEDEPIIAVDLEEIVCSCQYGNVVVAATLSDALRYVAESGGDIDFALLDLQLGRDGTTSLPLARLLMRSNVPFCFVSATTEAIPTDMNAVPQIAKPFEPAEIEAVLPLAA</sequence>